<protein>
    <recommendedName>
        <fullName evidence="1">Fibronectin type-III domain-containing protein</fullName>
    </recommendedName>
</protein>
<evidence type="ECO:0000313" key="3">
    <source>
        <dbReference type="Proteomes" id="UP000291343"/>
    </source>
</evidence>
<dbReference type="PANTHER" id="PTHR23278:SF31">
    <property type="entry name" value="SIDESTEP II, ISOFORM A"/>
    <property type="match status" value="1"/>
</dbReference>
<dbReference type="InterPro" id="IPR013783">
    <property type="entry name" value="Ig-like_fold"/>
</dbReference>
<dbReference type="OrthoDB" id="6431884at2759"/>
<gene>
    <name evidence="2" type="ORF">LSTR_LSTR016580</name>
</gene>
<evidence type="ECO:0000259" key="1">
    <source>
        <dbReference type="PROSITE" id="PS50853"/>
    </source>
</evidence>
<sequence>MFGIAGKPFPVRNCTLSNQTMNSVEVSCVAGFDGGLPQHFLLELYSVESALRRYNVTADAPYFLLLDLEPDIVFRIVIYAVNSKGRSQGVYLEEITFSDAEKRTVTTSRLLCVGPNTQQILLRAGLAKLWTPSMDSLRRHQRPKSSPVFVRQVMRVLIHPNTSRDPHAVRARLN</sequence>
<dbReference type="InterPro" id="IPR036116">
    <property type="entry name" value="FN3_sf"/>
</dbReference>
<evidence type="ECO:0000313" key="2">
    <source>
        <dbReference type="EMBL" id="RZF35952.1"/>
    </source>
</evidence>
<dbReference type="Gene3D" id="2.60.40.10">
    <property type="entry name" value="Immunoglobulins"/>
    <property type="match status" value="1"/>
</dbReference>
<dbReference type="AlphaFoldDB" id="A0A482WRS2"/>
<feature type="domain" description="Fibronectin type-III" evidence="1">
    <location>
        <begin position="10"/>
        <end position="102"/>
    </location>
</feature>
<dbReference type="CDD" id="cd00063">
    <property type="entry name" value="FN3"/>
    <property type="match status" value="1"/>
</dbReference>
<comment type="caution">
    <text evidence="2">The sequence shown here is derived from an EMBL/GenBank/DDBJ whole genome shotgun (WGS) entry which is preliminary data.</text>
</comment>
<dbReference type="InParanoid" id="A0A482WRS2"/>
<dbReference type="STRING" id="195883.A0A482WRS2"/>
<dbReference type="PROSITE" id="PS50853">
    <property type="entry name" value="FN3"/>
    <property type="match status" value="1"/>
</dbReference>
<dbReference type="SMR" id="A0A482WRS2"/>
<accession>A0A482WRS2</accession>
<keyword evidence="3" id="KW-1185">Reference proteome</keyword>
<dbReference type="SUPFAM" id="SSF49265">
    <property type="entry name" value="Fibronectin type III"/>
    <property type="match status" value="1"/>
</dbReference>
<proteinExistence type="predicted"/>
<organism evidence="2 3">
    <name type="scientific">Laodelphax striatellus</name>
    <name type="common">Small brown planthopper</name>
    <name type="synonym">Delphax striatella</name>
    <dbReference type="NCBI Taxonomy" id="195883"/>
    <lineage>
        <taxon>Eukaryota</taxon>
        <taxon>Metazoa</taxon>
        <taxon>Ecdysozoa</taxon>
        <taxon>Arthropoda</taxon>
        <taxon>Hexapoda</taxon>
        <taxon>Insecta</taxon>
        <taxon>Pterygota</taxon>
        <taxon>Neoptera</taxon>
        <taxon>Paraneoptera</taxon>
        <taxon>Hemiptera</taxon>
        <taxon>Auchenorrhyncha</taxon>
        <taxon>Fulgoroidea</taxon>
        <taxon>Delphacidae</taxon>
        <taxon>Criomorphinae</taxon>
        <taxon>Laodelphax</taxon>
    </lineage>
</organism>
<dbReference type="EMBL" id="QKKF02027188">
    <property type="protein sequence ID" value="RZF35952.1"/>
    <property type="molecule type" value="Genomic_DNA"/>
</dbReference>
<dbReference type="Proteomes" id="UP000291343">
    <property type="component" value="Unassembled WGS sequence"/>
</dbReference>
<dbReference type="InterPro" id="IPR003961">
    <property type="entry name" value="FN3_dom"/>
</dbReference>
<dbReference type="PANTHER" id="PTHR23278">
    <property type="entry name" value="SIDESTEP PROTEIN"/>
    <property type="match status" value="1"/>
</dbReference>
<name>A0A482WRS2_LAOST</name>
<reference evidence="2 3" key="1">
    <citation type="journal article" date="2017" name="Gigascience">
        <title>Genome sequence of the small brown planthopper, Laodelphax striatellus.</title>
        <authorList>
            <person name="Zhu J."/>
            <person name="Jiang F."/>
            <person name="Wang X."/>
            <person name="Yang P."/>
            <person name="Bao Y."/>
            <person name="Zhao W."/>
            <person name="Wang W."/>
            <person name="Lu H."/>
            <person name="Wang Q."/>
            <person name="Cui N."/>
            <person name="Li J."/>
            <person name="Chen X."/>
            <person name="Luo L."/>
            <person name="Yu J."/>
            <person name="Kang L."/>
            <person name="Cui F."/>
        </authorList>
    </citation>
    <scope>NUCLEOTIDE SEQUENCE [LARGE SCALE GENOMIC DNA]</scope>
    <source>
        <strain evidence="2">Lst14</strain>
    </source>
</reference>